<dbReference type="RefSeq" id="XP_001705676.1">
    <property type="nucleotide sequence ID" value="XM_001705624.1"/>
</dbReference>
<evidence type="ECO:0000256" key="2">
    <source>
        <dbReference type="SAM" id="MobiDB-lite"/>
    </source>
</evidence>
<feature type="region of interest" description="Disordered" evidence="2">
    <location>
        <begin position="671"/>
        <end position="736"/>
    </location>
</feature>
<dbReference type="VEuPathDB" id="GiardiaDB:GL50803_12213"/>
<comment type="caution">
    <text evidence="3">The sequence shown here is derived from an EMBL/GenBank/DDBJ whole genome shotgun (WGS) entry which is preliminary data.</text>
</comment>
<proteinExistence type="predicted"/>
<feature type="compositionally biased region" description="Polar residues" evidence="2">
    <location>
        <begin position="250"/>
        <end position="269"/>
    </location>
</feature>
<dbReference type="GeneID" id="5698561"/>
<dbReference type="HOGENOM" id="CLU_353545_0_0_1"/>
<evidence type="ECO:0000313" key="3">
    <source>
        <dbReference type="EMBL" id="KAE8304345.1"/>
    </source>
</evidence>
<feature type="compositionally biased region" description="Low complexity" evidence="2">
    <location>
        <begin position="683"/>
        <end position="708"/>
    </location>
</feature>
<dbReference type="EMBL" id="AACB03000002">
    <property type="protein sequence ID" value="KAE8304345.1"/>
    <property type="molecule type" value="Genomic_DNA"/>
</dbReference>
<evidence type="ECO:0000313" key="4">
    <source>
        <dbReference type="Proteomes" id="UP000001548"/>
    </source>
</evidence>
<accession>A8BPU7</accession>
<feature type="compositionally biased region" description="Polar residues" evidence="2">
    <location>
        <begin position="725"/>
        <end position="736"/>
    </location>
</feature>
<evidence type="ECO:0000256" key="1">
    <source>
        <dbReference type="SAM" id="Coils"/>
    </source>
</evidence>
<dbReference type="OMA" id="LIPHTMR"/>
<organism evidence="3 4">
    <name type="scientific">Giardia intestinalis (strain ATCC 50803 / WB clone C6)</name>
    <name type="common">Giardia lamblia</name>
    <dbReference type="NCBI Taxonomy" id="184922"/>
    <lineage>
        <taxon>Eukaryota</taxon>
        <taxon>Metamonada</taxon>
        <taxon>Diplomonadida</taxon>
        <taxon>Hexamitidae</taxon>
        <taxon>Giardiinae</taxon>
        <taxon>Giardia</taxon>
    </lineage>
</organism>
<dbReference type="Proteomes" id="UP000001548">
    <property type="component" value="Unassembled WGS sequence"/>
</dbReference>
<feature type="region of interest" description="Disordered" evidence="2">
    <location>
        <begin position="250"/>
        <end position="273"/>
    </location>
</feature>
<feature type="region of interest" description="Disordered" evidence="2">
    <location>
        <begin position="355"/>
        <end position="398"/>
    </location>
</feature>
<protein>
    <submittedName>
        <fullName evidence="3">Uncharacterized protein</fullName>
    </submittedName>
</protein>
<feature type="compositionally biased region" description="Polar residues" evidence="2">
    <location>
        <begin position="671"/>
        <end position="682"/>
    </location>
</feature>
<sequence>MPLTASELGLALSPAGARTHDSSVQMLAERISGQLTTALASSVGQAFSYLRAEIHNRKLYVMFEQLLACDPKTDHEAPKDVYPIYSASIDTAELMIMDRGMKDMRARLQDGIRDHLLEYIKVRDHLELQHDKMSRQIYSLTRRIGELTEILQAILVEKATSTKRSQLKIHELNNIISGYARSNTASQSYDADYTLLRDTSLLAQGRENEQFQREIESKNVTIAALKSKMQLLSNQLTEAKARTRSILTRSFSRQSSDVHTTRPYPTSAGSEHVDSVACSTDQDFIGSTSMILGLMSTPRGVQDLGKMSPESKPETEIQLQHSANERDGFLDSKRQSCVPPIFKFSSPILRKWQTERQSIKPSNMGLATLSSSKGFKPDSSPQCVEDRQSLEQPLERSSVPPLQLDASSYVPDCRSAGEFTLLHSNPPPSSNILTRASLLSPLIPHTMRELSMRIHSPVKEDTLFERPAPTPLDDLCDQKLSSCESEDSSSFAVACETVSEGKTPLMTSCGVSKDPTTSLRPHSRQSVDVSDKAVQTLSGGLFTAEQLWQNIDLALNLFAKRWVGSHSDITSCQSKAIQCSGEISDCESYSFYPESIRTNPILYMQKVRRVLKKNIFENYALSQARTPYNEYNYENPNCEDSDDTLSDIHIEKVQYSSMLYEPSIVRPTKTSARTISSYTPSTRRAASGALLSSASPRRPLIRSSSSAPKSHGVMSAGKSFRHLPNSPNERLSPRRSNNFLSARSPIHTIEHIQRSNTSASKLISKRPLPQFNTTGIVEAVVESKPVKSLPLKNGQ</sequence>
<dbReference type="AlphaFoldDB" id="A8BPU7"/>
<dbReference type="KEGG" id="gla:GL50803_0012213"/>
<reference evidence="3 4" key="1">
    <citation type="journal article" date="2007" name="Science">
        <title>Genomic minimalism in the early diverging intestinal parasite Giardia lamblia.</title>
        <authorList>
            <person name="Morrison H.G."/>
            <person name="McArthur A.G."/>
            <person name="Gillin F.D."/>
            <person name="Aley S.B."/>
            <person name="Adam R.D."/>
            <person name="Olsen G.J."/>
            <person name="Best A.A."/>
            <person name="Cande W.Z."/>
            <person name="Chen F."/>
            <person name="Cipriano M.J."/>
            <person name="Davids B.J."/>
            <person name="Dawson S.C."/>
            <person name="Elmendorf H.G."/>
            <person name="Hehl A.B."/>
            <person name="Holder M.E."/>
            <person name="Huse S.M."/>
            <person name="Kim U.U."/>
            <person name="Lasek-Nesselquist E."/>
            <person name="Manning G."/>
            <person name="Nigam A."/>
            <person name="Nixon J.E."/>
            <person name="Palm D."/>
            <person name="Passamaneck N.E."/>
            <person name="Prabhu A."/>
            <person name="Reich C.I."/>
            <person name="Reiner D.S."/>
            <person name="Samuelson J."/>
            <person name="Svard S.G."/>
            <person name="Sogin M.L."/>
        </authorList>
    </citation>
    <scope>NUCLEOTIDE SEQUENCE [LARGE SCALE GENOMIC DNA]</scope>
    <source>
        <strain evidence="3 4">WB C6</strain>
    </source>
</reference>
<name>A8BPU7_GIAIC</name>
<keyword evidence="4" id="KW-1185">Reference proteome</keyword>
<gene>
    <name evidence="3" type="ORF">GL50803_0012213</name>
</gene>
<feature type="coiled-coil region" evidence="1">
    <location>
        <begin position="208"/>
        <end position="242"/>
    </location>
</feature>
<keyword evidence="1" id="KW-0175">Coiled coil</keyword>